<keyword evidence="1" id="KW-1133">Transmembrane helix</keyword>
<evidence type="ECO:0000313" key="2">
    <source>
        <dbReference type="EMBL" id="AJH00573.1"/>
    </source>
</evidence>
<evidence type="ECO:0008006" key="4">
    <source>
        <dbReference type="Google" id="ProtNLM"/>
    </source>
</evidence>
<dbReference type="Proteomes" id="UP000031866">
    <property type="component" value="Chromosome"/>
</dbReference>
<dbReference type="OrthoDB" id="5195477at2"/>
<accession>A0A0B5QR93</accession>
<keyword evidence="1" id="KW-0812">Transmembrane</keyword>
<feature type="transmembrane region" description="Helical" evidence="1">
    <location>
        <begin position="80"/>
        <end position="100"/>
    </location>
</feature>
<dbReference type="STRING" id="1520.LF65_04027"/>
<dbReference type="KEGG" id="cbei:LF65_04027"/>
<evidence type="ECO:0000313" key="3">
    <source>
        <dbReference type="Proteomes" id="UP000031866"/>
    </source>
</evidence>
<feature type="transmembrane region" description="Helical" evidence="1">
    <location>
        <begin position="6"/>
        <end position="30"/>
    </location>
</feature>
<feature type="transmembrane region" description="Helical" evidence="1">
    <location>
        <begin position="51"/>
        <end position="74"/>
    </location>
</feature>
<sequence>MNELKWFVWLFPLLFIVHDMEEIIMAKHWCKKNLKQYVRLPITPFGDTKNTAGFAIGVFEELILWIIATMIGNISGFYGLWYGLLVANIVHLILFHIILLPLSYRHYVPGEITAWLTVIPCCYILKLAQNILGYSAIEISIWVTIGIIFAFVNMKILHKNIDKLPKLVE</sequence>
<protein>
    <recommendedName>
        <fullName evidence="4">HXXEE domain-containing protein</fullName>
    </recommendedName>
</protein>
<proteinExistence type="predicted"/>
<dbReference type="AlphaFoldDB" id="A0A0B5QR93"/>
<organism evidence="2 3">
    <name type="scientific">Clostridium beijerinckii</name>
    <name type="common">Clostridium MP</name>
    <dbReference type="NCBI Taxonomy" id="1520"/>
    <lineage>
        <taxon>Bacteria</taxon>
        <taxon>Bacillati</taxon>
        <taxon>Bacillota</taxon>
        <taxon>Clostridia</taxon>
        <taxon>Eubacteriales</taxon>
        <taxon>Clostridiaceae</taxon>
        <taxon>Clostridium</taxon>
    </lineage>
</organism>
<dbReference type="Pfam" id="PF13787">
    <property type="entry name" value="HXXEE"/>
    <property type="match status" value="1"/>
</dbReference>
<feature type="transmembrane region" description="Helical" evidence="1">
    <location>
        <begin position="139"/>
        <end position="157"/>
    </location>
</feature>
<dbReference type="RefSeq" id="WP_041898420.1">
    <property type="nucleotide sequence ID" value="NZ_CP010086.2"/>
</dbReference>
<name>A0A0B5QR93_CLOBE</name>
<dbReference type="EMBL" id="CP010086">
    <property type="protein sequence ID" value="AJH00573.1"/>
    <property type="molecule type" value="Genomic_DNA"/>
</dbReference>
<reference evidence="3" key="1">
    <citation type="submission" date="2014-12" db="EMBL/GenBank/DDBJ databases">
        <title>Genome sequence of Clostridium beijerinckii strain 59B.</title>
        <authorList>
            <person name="Little G.T."/>
            <person name="Minton N.P."/>
        </authorList>
    </citation>
    <scope>NUCLEOTIDE SEQUENCE [LARGE SCALE GENOMIC DNA]</scope>
    <source>
        <strain evidence="3">59B</strain>
    </source>
</reference>
<dbReference type="InterPro" id="IPR025671">
    <property type="entry name" value="HXXEE"/>
</dbReference>
<evidence type="ECO:0000256" key="1">
    <source>
        <dbReference type="SAM" id="Phobius"/>
    </source>
</evidence>
<keyword evidence="1" id="KW-0472">Membrane</keyword>
<gene>
    <name evidence="2" type="ORF">LF65_04027</name>
</gene>